<feature type="compositionally biased region" description="Basic and acidic residues" evidence="1">
    <location>
        <begin position="399"/>
        <end position="408"/>
    </location>
</feature>
<dbReference type="EMBL" id="ACPB03002190">
    <property type="status" value="NOT_ANNOTATED_CDS"/>
    <property type="molecule type" value="Genomic_DNA"/>
</dbReference>
<feature type="compositionally biased region" description="Basic residues" evidence="1">
    <location>
        <begin position="377"/>
        <end position="398"/>
    </location>
</feature>
<evidence type="ECO:0000313" key="4">
    <source>
        <dbReference type="Proteomes" id="UP000015103"/>
    </source>
</evidence>
<feature type="compositionally biased region" description="Acidic residues" evidence="1">
    <location>
        <begin position="316"/>
        <end position="330"/>
    </location>
</feature>
<feature type="compositionally biased region" description="Basic residues" evidence="1">
    <location>
        <begin position="431"/>
        <end position="457"/>
    </location>
</feature>
<evidence type="ECO:0000259" key="2">
    <source>
        <dbReference type="Pfam" id="PF14977"/>
    </source>
</evidence>
<dbReference type="InterPro" id="IPR029281">
    <property type="entry name" value="FAM194_C"/>
</dbReference>
<evidence type="ECO:0000313" key="3">
    <source>
        <dbReference type="EnsemblMetazoa" id="RPRC014408-PA"/>
    </source>
</evidence>
<evidence type="ECO:0000256" key="1">
    <source>
        <dbReference type="SAM" id="MobiDB-lite"/>
    </source>
</evidence>
<feature type="compositionally biased region" description="Basic residues" evidence="1">
    <location>
        <begin position="90"/>
        <end position="100"/>
    </location>
</feature>
<dbReference type="VEuPathDB" id="VectorBase:RPRC014408"/>
<dbReference type="eggNOG" id="ENOG502S8S3">
    <property type="taxonomic scope" value="Eukaryota"/>
</dbReference>
<keyword evidence="4" id="KW-1185">Reference proteome</keyword>
<sequence length="628" mass="71863">MSNQNETIKYNININNSKDFFNKKDFFPQELRSYIELLNKLFKRQNEILASGPNDKSVHKRESVQLPDISEYKEMQKTILNLPKDGIKKKKVDTKAKKHRGNDDDESVQGDEGTKKSKKGKKTKGAKSGKKKDERETPKKSLKPVMTYRLSDLSNLKNGISVVPAETYTRKIISFRAEPAKPEISCFRLLPNEEVYYYSPNLIAALFNPEGTGYILYPNRDIAIEITRGRIGKKVVVYTESKTDKLGNYVASVPVAIFDDLGNGVVFDKYGKIRLNYDQGEGALYDTPSKVPFYWKWHKSQFLIQRRQELRYVDEDEPDNAVEDEEEAVESQEKTPEDKKKTKKKKKIKTAKGKSKKDTKSVSETDVDDEAVSGKKTGTKRKKKTPKQNKKKTAKKGHRDADDSPKEGKKSKRKGRATGHTSKKGQATGRASKKGRASGRTSKKGGRTSGRTSKRGGRASIRASKKLSTLTAKIRFGKLKAFMDMTKEKKRILPPVSKPPKVLVPITEIKPLALKITEHVSLRIMNQAHVHIDFAYLPFHITLYLGMKIYPEILERIDKITLDANDKRRVPCYFECLHKRTHSLIELYSKRNLMIEKGKKDRFKKRINNAYTMGTFIHLRRKKLISRE</sequence>
<dbReference type="STRING" id="13249.T1IDN8"/>
<reference evidence="3" key="1">
    <citation type="submission" date="2015-05" db="UniProtKB">
        <authorList>
            <consortium name="EnsemblMetazoa"/>
        </authorList>
    </citation>
    <scope>IDENTIFICATION</scope>
</reference>
<dbReference type="HOGENOM" id="CLU_435686_0_0_1"/>
<feature type="region of interest" description="Disordered" evidence="1">
    <location>
        <begin position="316"/>
        <end position="465"/>
    </location>
</feature>
<feature type="compositionally biased region" description="Basic residues" evidence="1">
    <location>
        <begin position="341"/>
        <end position="355"/>
    </location>
</feature>
<dbReference type="InParanoid" id="T1IDN8"/>
<accession>T1IDN8</accession>
<organism evidence="3 4">
    <name type="scientific">Rhodnius prolixus</name>
    <name type="common">Triatomid bug</name>
    <dbReference type="NCBI Taxonomy" id="13249"/>
    <lineage>
        <taxon>Eukaryota</taxon>
        <taxon>Metazoa</taxon>
        <taxon>Ecdysozoa</taxon>
        <taxon>Arthropoda</taxon>
        <taxon>Hexapoda</taxon>
        <taxon>Insecta</taxon>
        <taxon>Pterygota</taxon>
        <taxon>Neoptera</taxon>
        <taxon>Paraneoptera</taxon>
        <taxon>Hemiptera</taxon>
        <taxon>Heteroptera</taxon>
        <taxon>Panheteroptera</taxon>
        <taxon>Cimicomorpha</taxon>
        <taxon>Reduviidae</taxon>
        <taxon>Triatominae</taxon>
        <taxon>Rhodnius</taxon>
    </lineage>
</organism>
<feature type="compositionally biased region" description="Basic residues" evidence="1">
    <location>
        <begin position="409"/>
        <end position="423"/>
    </location>
</feature>
<feature type="compositionally biased region" description="Basic residues" evidence="1">
    <location>
        <begin position="116"/>
        <end position="130"/>
    </location>
</feature>
<proteinExistence type="predicted"/>
<dbReference type="OMA" id="RIMAQTH"/>
<dbReference type="Proteomes" id="UP000015103">
    <property type="component" value="Unassembled WGS sequence"/>
</dbReference>
<dbReference type="AlphaFoldDB" id="T1IDN8"/>
<dbReference type="EnsemblMetazoa" id="RPRC014408-RA">
    <property type="protein sequence ID" value="RPRC014408-PA"/>
    <property type="gene ID" value="RPRC014408"/>
</dbReference>
<name>T1IDN8_RHOPR</name>
<feature type="domain" description="FAM194 C-terminal" evidence="2">
    <location>
        <begin position="197"/>
        <end position="301"/>
    </location>
</feature>
<feature type="compositionally biased region" description="Basic and acidic residues" evidence="1">
    <location>
        <begin position="331"/>
        <end position="340"/>
    </location>
</feature>
<feature type="region of interest" description="Disordered" evidence="1">
    <location>
        <begin position="90"/>
        <end position="143"/>
    </location>
</feature>
<protein>
    <submittedName>
        <fullName evidence="3">FAM194 domain-containing protein</fullName>
    </submittedName>
</protein>
<dbReference type="Pfam" id="PF14977">
    <property type="entry name" value="FAM194"/>
    <property type="match status" value="1"/>
</dbReference>